<organism evidence="3 4">
    <name type="scientific">Peribacillus frigoritolerans</name>
    <dbReference type="NCBI Taxonomy" id="450367"/>
    <lineage>
        <taxon>Bacteria</taxon>
        <taxon>Bacillati</taxon>
        <taxon>Bacillota</taxon>
        <taxon>Bacilli</taxon>
        <taxon>Bacillales</taxon>
        <taxon>Bacillaceae</taxon>
        <taxon>Peribacillus</taxon>
    </lineage>
</organism>
<comment type="similarity">
    <text evidence="1">Belongs to the UPF0423 family.</text>
</comment>
<evidence type="ECO:0000256" key="2">
    <source>
        <dbReference type="ARBA" id="ARBA00022729"/>
    </source>
</evidence>
<accession>A0A941FRS5</accession>
<proteinExistence type="inferred from homology"/>
<protein>
    <submittedName>
        <fullName evidence="3">Iron transporter</fullName>
    </submittedName>
</protein>
<reference evidence="3" key="1">
    <citation type="submission" date="2021-04" db="EMBL/GenBank/DDBJ databases">
        <title>Whole genome sequencing of Enterococci isolates from hospitalized patients.</title>
        <authorList>
            <person name="Ogoti B.M."/>
            <person name="Onyambu F.G."/>
        </authorList>
    </citation>
    <scope>NUCLEOTIDE SEQUENCE</scope>
    <source>
        <strain evidence="3">242</strain>
    </source>
</reference>
<dbReference type="InterPro" id="IPR018470">
    <property type="entry name" value="Metal-bd_Tp34-typ"/>
</dbReference>
<dbReference type="Pfam" id="PF10634">
    <property type="entry name" value="Iron_transport"/>
    <property type="match status" value="1"/>
</dbReference>
<dbReference type="EMBL" id="JAGTPW010000034">
    <property type="protein sequence ID" value="MBR8645397.1"/>
    <property type="molecule type" value="Genomic_DNA"/>
</dbReference>
<name>A0A941FRS5_9BACI</name>
<dbReference type="Proteomes" id="UP000680045">
    <property type="component" value="Unassembled WGS sequence"/>
</dbReference>
<keyword evidence="2" id="KW-0732">Signal</keyword>
<comment type="caution">
    <text evidence="3">The sequence shown here is derived from an EMBL/GenBank/DDBJ whole genome shotgun (WGS) entry which is preliminary data.</text>
</comment>
<dbReference type="AlphaFoldDB" id="A0A941FRS5"/>
<dbReference type="Gene3D" id="2.60.40.2480">
    <property type="entry name" value="Periplasmic metal-binding protein Tp34-type"/>
    <property type="match status" value="1"/>
</dbReference>
<dbReference type="InterPro" id="IPR038482">
    <property type="entry name" value="Tp34-type_sf"/>
</dbReference>
<evidence type="ECO:0000313" key="4">
    <source>
        <dbReference type="Proteomes" id="UP000680045"/>
    </source>
</evidence>
<evidence type="ECO:0000313" key="3">
    <source>
        <dbReference type="EMBL" id="MBR8645397.1"/>
    </source>
</evidence>
<gene>
    <name evidence="3" type="ORF">KEH51_18185</name>
</gene>
<sequence>MPYLSINYEIHQLDTNKVVEEGQLYQMVAGDPHYASNVYIPKSGNYELTYEISAPDLARHIEDVKGFYEPMTFKWKFKYEESKELSNY</sequence>
<evidence type="ECO:0000256" key="1">
    <source>
        <dbReference type="ARBA" id="ARBA00010013"/>
    </source>
</evidence>